<dbReference type="InterPro" id="IPR016181">
    <property type="entry name" value="Acyl_CoA_acyltransferase"/>
</dbReference>
<dbReference type="KEGG" id="pic:PICST_58555"/>
<dbReference type="SUPFAM" id="SSF55729">
    <property type="entry name" value="Acyl-CoA N-acyltransferases (Nat)"/>
    <property type="match status" value="1"/>
</dbReference>
<dbReference type="InParanoid" id="A3LT85"/>
<dbReference type="PANTHER" id="PTHR42791:SF1">
    <property type="entry name" value="N-ACETYLTRANSFERASE DOMAIN-CONTAINING PROTEIN"/>
    <property type="match status" value="1"/>
</dbReference>
<dbReference type="Proteomes" id="UP000002258">
    <property type="component" value="Chromosome 4"/>
</dbReference>
<keyword evidence="2" id="KW-1185">Reference proteome</keyword>
<dbReference type="Gene3D" id="3.40.630.30">
    <property type="match status" value="1"/>
</dbReference>
<protein>
    <recommendedName>
        <fullName evidence="3">N-acetyltransferase domain-containing protein</fullName>
    </recommendedName>
</protein>
<organism evidence="1 2">
    <name type="scientific">Scheffersomyces stipitis (strain ATCC 58785 / CBS 6054 / NBRC 10063 / NRRL Y-11545)</name>
    <name type="common">Yeast</name>
    <name type="synonym">Pichia stipitis</name>
    <dbReference type="NCBI Taxonomy" id="322104"/>
    <lineage>
        <taxon>Eukaryota</taxon>
        <taxon>Fungi</taxon>
        <taxon>Dikarya</taxon>
        <taxon>Ascomycota</taxon>
        <taxon>Saccharomycotina</taxon>
        <taxon>Pichiomycetes</taxon>
        <taxon>Debaryomycetaceae</taxon>
        <taxon>Scheffersomyces</taxon>
    </lineage>
</organism>
<gene>
    <name evidence="1" type="ORF">PICST_58555</name>
</gene>
<accession>A3LT85</accession>
<dbReference type="OMA" id="VMNVMIR"/>
<sequence length="267" mass="30154">MSGAQSNLSKTSNTRTTSDFSNIRLLNLSDVHKAAKTLLASFKTDALARLLVAHIETQAEKDRCETLLYEAYLRQHILKGLCFGINETDRGFETVAIWSTPTSVHDGLDSFGVLMESGYNKVWDSFGEIGREKVFYGMLPLLHDSCERILTNDSRFRNKGVWTLVYLGSTVEARGKGNVRKMFDYMYTKYIDASDNNIAYLESSSPSNIPIYERFGFRFYEDIVLGDSTSKDAIEGEDFAVMNVMIRGPKGRDWTKDKNVIAEKGKL</sequence>
<dbReference type="EMBL" id="CP000498">
    <property type="protein sequence ID" value="ABN66361.2"/>
    <property type="molecule type" value="Genomic_DNA"/>
</dbReference>
<evidence type="ECO:0008006" key="3">
    <source>
        <dbReference type="Google" id="ProtNLM"/>
    </source>
</evidence>
<dbReference type="eggNOG" id="ENOG502RXZ0">
    <property type="taxonomic scope" value="Eukaryota"/>
</dbReference>
<evidence type="ECO:0000313" key="1">
    <source>
        <dbReference type="EMBL" id="ABN66361.2"/>
    </source>
</evidence>
<dbReference type="AlphaFoldDB" id="A3LT85"/>
<dbReference type="OrthoDB" id="410198at2759"/>
<dbReference type="RefSeq" id="XP_001384390.2">
    <property type="nucleotide sequence ID" value="XM_001384353.1"/>
</dbReference>
<dbReference type="GeneID" id="4838926"/>
<dbReference type="PANTHER" id="PTHR42791">
    <property type="entry name" value="GNAT FAMILY ACETYLTRANSFERASE"/>
    <property type="match status" value="1"/>
</dbReference>
<name>A3LT85_PICST</name>
<reference evidence="1 2" key="1">
    <citation type="journal article" date="2007" name="Nat. Biotechnol.">
        <title>Genome sequence of the lignocellulose-bioconverting and xylose-fermenting yeast Pichia stipitis.</title>
        <authorList>
            <person name="Jeffries T.W."/>
            <person name="Grigoriev I.V."/>
            <person name="Grimwood J."/>
            <person name="Laplaza J.M."/>
            <person name="Aerts A."/>
            <person name="Salamov A."/>
            <person name="Schmutz J."/>
            <person name="Lindquist E."/>
            <person name="Dehal P."/>
            <person name="Shapiro H."/>
            <person name="Jin Y.S."/>
            <person name="Passoth V."/>
            <person name="Richardson P.M."/>
        </authorList>
    </citation>
    <scope>NUCLEOTIDE SEQUENCE [LARGE SCALE GENOMIC DNA]</scope>
    <source>
        <strain evidence="2">ATCC 58785 / CBS 6054 / NBRC 10063 / NRRL Y-11545</strain>
    </source>
</reference>
<proteinExistence type="predicted"/>
<dbReference type="HOGENOM" id="CLU_063930_2_0_1"/>
<evidence type="ECO:0000313" key="2">
    <source>
        <dbReference type="Proteomes" id="UP000002258"/>
    </source>
</evidence>
<dbReference type="InterPro" id="IPR052523">
    <property type="entry name" value="Trichothecene_AcTrans"/>
</dbReference>